<keyword evidence="2" id="KW-0560">Oxidoreductase</keyword>
<keyword evidence="3" id="KW-0408">Iron</keyword>
<dbReference type="AlphaFoldDB" id="A0A2G2XPS3"/>
<evidence type="ECO:0000256" key="3">
    <source>
        <dbReference type="ARBA" id="ARBA00023004"/>
    </source>
</evidence>
<dbReference type="Pfam" id="PF03171">
    <property type="entry name" value="2OG-FeII_Oxy"/>
    <property type="match status" value="1"/>
</dbReference>
<sequence length="401" mass="45547">MADESRFSVAGSTDCVLDNSNDNSVDTIDAKKRKEMESRSTVWEHFEKIFENDKLVKATCLHFKERCLKCGLILNCHPKTCGALSLRKHLEKCYMKIPIRWAIFSMIRHYVELALRHLAELELYARDVISGGALWELIRISGDCSRDGIRSLGIEPTLILEMCLHNVREPVPKRKLFSVLYKGSASNEGHGVKGLADMGIQTLPKQYIQPLRERITSCDLVAEDQSIPVIDLSNWNNPKDATHRFFALPAEKKKDPKNYSCTNVNVRFGTSFTSQPERALEWKDYLRLFMFLIKNHLHFGLLLAGSDTRLPVPPISVALLINIGDALQILSNGRYRSIKHRVIANEDNSRVSVPIFVNLKTNDVIGPLQEVLENGEKQCISKFFTRTTSSISSRRLMMGRT</sequence>
<dbReference type="InterPro" id="IPR027443">
    <property type="entry name" value="IPNS-like_sf"/>
</dbReference>
<dbReference type="SMART" id="SM00614">
    <property type="entry name" value="ZnF_BED"/>
    <property type="match status" value="1"/>
</dbReference>
<dbReference type="GO" id="GO:0016491">
    <property type="term" value="F:oxidoreductase activity"/>
    <property type="evidence" value="ECO:0007669"/>
    <property type="project" value="UniProtKB-KW"/>
</dbReference>
<dbReference type="SUPFAM" id="SSF51197">
    <property type="entry name" value="Clavaminate synthase-like"/>
    <property type="match status" value="1"/>
</dbReference>
<evidence type="ECO:0000256" key="1">
    <source>
        <dbReference type="ARBA" id="ARBA00022723"/>
    </source>
</evidence>
<dbReference type="PANTHER" id="PTHR47991">
    <property type="entry name" value="OXOGLUTARATE/IRON-DEPENDENT DIOXYGENASE"/>
    <property type="match status" value="1"/>
</dbReference>
<dbReference type="Proteomes" id="UP000224567">
    <property type="component" value="Unassembled WGS sequence"/>
</dbReference>
<dbReference type="OrthoDB" id="1224289at2759"/>
<evidence type="ECO:0000313" key="6">
    <source>
        <dbReference type="Proteomes" id="UP000224567"/>
    </source>
</evidence>
<feature type="domain" description="Isopenicillin N synthase-like Fe(2+) 2OG dioxygenase" evidence="4">
    <location>
        <begin position="282"/>
        <end position="358"/>
    </location>
</feature>
<evidence type="ECO:0000259" key="4">
    <source>
        <dbReference type="Pfam" id="PF03171"/>
    </source>
</evidence>
<keyword evidence="6" id="KW-1185">Reference proteome</keyword>
<dbReference type="InterPro" id="IPR044861">
    <property type="entry name" value="IPNS-like_FE2OG_OXY"/>
</dbReference>
<evidence type="ECO:0000313" key="5">
    <source>
        <dbReference type="EMBL" id="PHT59487.1"/>
    </source>
</evidence>
<dbReference type="InterPro" id="IPR050295">
    <property type="entry name" value="Plant_2OG-oxidoreductases"/>
</dbReference>
<dbReference type="EMBL" id="MLFT02000001">
    <property type="protein sequence ID" value="PHT59487.1"/>
    <property type="molecule type" value="Genomic_DNA"/>
</dbReference>
<proteinExistence type="predicted"/>
<protein>
    <submittedName>
        <fullName evidence="5">Feruloyl CoA ortho-hydroxylase 2</fullName>
    </submittedName>
</protein>
<organism evidence="5 6">
    <name type="scientific">Capsicum baccatum</name>
    <name type="common">Peruvian pepper</name>
    <dbReference type="NCBI Taxonomy" id="33114"/>
    <lineage>
        <taxon>Eukaryota</taxon>
        <taxon>Viridiplantae</taxon>
        <taxon>Streptophyta</taxon>
        <taxon>Embryophyta</taxon>
        <taxon>Tracheophyta</taxon>
        <taxon>Spermatophyta</taxon>
        <taxon>Magnoliopsida</taxon>
        <taxon>eudicotyledons</taxon>
        <taxon>Gunneridae</taxon>
        <taxon>Pentapetalae</taxon>
        <taxon>asterids</taxon>
        <taxon>lamiids</taxon>
        <taxon>Solanales</taxon>
        <taxon>Solanaceae</taxon>
        <taxon>Solanoideae</taxon>
        <taxon>Capsiceae</taxon>
        <taxon>Capsicum</taxon>
    </lineage>
</organism>
<reference evidence="6" key="2">
    <citation type="journal article" date="2017" name="J. Anim. Genet.">
        <title>Multiple reference genome sequences of hot pepper reveal the massive evolution of plant disease resistance genes by retroduplication.</title>
        <authorList>
            <person name="Kim S."/>
            <person name="Park J."/>
            <person name="Yeom S.-I."/>
            <person name="Kim Y.-M."/>
            <person name="Seo E."/>
            <person name="Kim K.-T."/>
            <person name="Kim M.-S."/>
            <person name="Lee J.M."/>
            <person name="Cheong K."/>
            <person name="Shin H.-S."/>
            <person name="Kim S.-B."/>
            <person name="Han K."/>
            <person name="Lee J."/>
            <person name="Park M."/>
            <person name="Lee H.-A."/>
            <person name="Lee H.-Y."/>
            <person name="Lee Y."/>
            <person name="Oh S."/>
            <person name="Lee J.H."/>
            <person name="Choi E."/>
            <person name="Choi E."/>
            <person name="Lee S.E."/>
            <person name="Jeon J."/>
            <person name="Kim H."/>
            <person name="Choi G."/>
            <person name="Song H."/>
            <person name="Lee J."/>
            <person name="Lee S.-C."/>
            <person name="Kwon J.-K."/>
            <person name="Lee H.-Y."/>
            <person name="Koo N."/>
            <person name="Hong Y."/>
            <person name="Kim R.W."/>
            <person name="Kang W.-H."/>
            <person name="Huh J.H."/>
            <person name="Kang B.-C."/>
            <person name="Yang T.-J."/>
            <person name="Lee Y.-H."/>
            <person name="Bennetzen J.L."/>
            <person name="Choi D."/>
        </authorList>
    </citation>
    <scope>NUCLEOTIDE SEQUENCE [LARGE SCALE GENOMIC DNA]</scope>
    <source>
        <strain evidence="6">cv. PBC81</strain>
    </source>
</reference>
<keyword evidence="1" id="KW-0479">Metal-binding</keyword>
<dbReference type="STRING" id="33114.A0A2G2XPS3"/>
<comment type="caution">
    <text evidence="5">The sequence shown here is derived from an EMBL/GenBank/DDBJ whole genome shotgun (WGS) entry which is preliminary data.</text>
</comment>
<dbReference type="GO" id="GO:0046872">
    <property type="term" value="F:metal ion binding"/>
    <property type="evidence" value="ECO:0007669"/>
    <property type="project" value="UniProtKB-KW"/>
</dbReference>
<gene>
    <name evidence="5" type="ORF">CQW23_01850</name>
</gene>
<dbReference type="Gene3D" id="2.60.120.330">
    <property type="entry name" value="B-lactam Antibiotic, Isopenicillin N Synthase, Chain"/>
    <property type="match status" value="2"/>
</dbReference>
<evidence type="ECO:0000256" key="2">
    <source>
        <dbReference type="ARBA" id="ARBA00023002"/>
    </source>
</evidence>
<accession>A0A2G2XPS3</accession>
<reference evidence="5 6" key="1">
    <citation type="journal article" date="2017" name="Genome Biol.">
        <title>New reference genome sequences of hot pepper reveal the massive evolution of plant disease-resistance genes by retroduplication.</title>
        <authorList>
            <person name="Kim S."/>
            <person name="Park J."/>
            <person name="Yeom S.I."/>
            <person name="Kim Y.M."/>
            <person name="Seo E."/>
            <person name="Kim K.T."/>
            <person name="Kim M.S."/>
            <person name="Lee J.M."/>
            <person name="Cheong K."/>
            <person name="Shin H.S."/>
            <person name="Kim S.B."/>
            <person name="Han K."/>
            <person name="Lee J."/>
            <person name="Park M."/>
            <person name="Lee H.A."/>
            <person name="Lee H.Y."/>
            <person name="Lee Y."/>
            <person name="Oh S."/>
            <person name="Lee J.H."/>
            <person name="Choi E."/>
            <person name="Choi E."/>
            <person name="Lee S.E."/>
            <person name="Jeon J."/>
            <person name="Kim H."/>
            <person name="Choi G."/>
            <person name="Song H."/>
            <person name="Lee J."/>
            <person name="Lee S.C."/>
            <person name="Kwon J.K."/>
            <person name="Lee H.Y."/>
            <person name="Koo N."/>
            <person name="Hong Y."/>
            <person name="Kim R.W."/>
            <person name="Kang W.H."/>
            <person name="Huh J.H."/>
            <person name="Kang B.C."/>
            <person name="Yang T.J."/>
            <person name="Lee Y.H."/>
            <person name="Bennetzen J.L."/>
            <person name="Choi D."/>
        </authorList>
    </citation>
    <scope>NUCLEOTIDE SEQUENCE [LARGE SCALE GENOMIC DNA]</scope>
    <source>
        <strain evidence="6">cv. PBC81</strain>
    </source>
</reference>
<name>A0A2G2XPS3_CAPBA</name>